<dbReference type="Gene3D" id="3.30.70.370">
    <property type="match status" value="1"/>
</dbReference>
<evidence type="ECO:0000256" key="6">
    <source>
        <dbReference type="ARBA" id="ARBA00022722"/>
    </source>
</evidence>
<evidence type="ECO:0000259" key="14">
    <source>
        <dbReference type="SMART" id="SM00474"/>
    </source>
</evidence>
<dbReference type="InterPro" id="IPR020045">
    <property type="entry name" value="DNA_polI_H3TH"/>
</dbReference>
<dbReference type="SUPFAM" id="SSF56672">
    <property type="entry name" value="DNA/RNA polymerases"/>
    <property type="match status" value="1"/>
</dbReference>
<dbReference type="InterPro" id="IPR020046">
    <property type="entry name" value="5-3_exonucl_a-hlix_arch_N"/>
</dbReference>
<dbReference type="EMBL" id="JAODUP010000583">
    <property type="protein sequence ID" value="KAK2146766.1"/>
    <property type="molecule type" value="Genomic_DNA"/>
</dbReference>
<dbReference type="CDD" id="cd09898">
    <property type="entry name" value="H3TH_53EXO"/>
    <property type="match status" value="1"/>
</dbReference>
<dbReference type="InterPro" id="IPR008918">
    <property type="entry name" value="HhH2"/>
</dbReference>
<dbReference type="GO" id="GO:0006261">
    <property type="term" value="P:DNA-templated DNA replication"/>
    <property type="evidence" value="ECO:0007669"/>
    <property type="project" value="InterPro"/>
</dbReference>
<sequence>MHIHIIDALSIAFRAYYAHMNHEFSFQGKPTSVIFGFLNTLLTYIQTCNVQHLIIAFDSGGKTIRHDIYDSYKQHRDAAPEDFSEQIHTLRRMLDALGIHSLSLARYEADDIIATIVHHAMKENIPCSIFSSDKDLTQLINSSVKLLRPLGKGADFEVLGVNEVKTKWGVEASQMQDYLALAGDASDNIPGVRGIGKVSAQKLLHQFASLKDIYQNIEKIQSNSIRNKLLQGKDSAWLSNKLVALYNNLDIPFTPLQWSLSCLHTSKAQDLFFEYGITRIFSTFETLQHSFEKEKKNKVSTSKVVETNTALHRSDAYKLIRTQKELDKWIQRITNNDCFAFDTETDSKNAMQASLIGFSIADGSGAACYVPLRGPQGAVFHTKYIQQSLEALFQNPHTTIIGHNIKYDIKVLMRMGIRYLPKKIFDTMVAAWLLDSTRHNYSIDSAAEQHLSYKTIHFHDLEKIVGKKDFNFSEVPLPQACQYAAEDADITYQLYKVFQPLLVKKELNDIFYNLEMPLTLLLSKMEYQGMNLQTGRIRMQSSDLAQYLHTMEKKIYELCGKEFNINSPRQLQDILFNERKLPVIKKTKTGYSTDIDTLRILATHDPLPEHILHYRMLSKLRSTYLEVLPNLIHPITGKIHTTFQQTVTATGRLSSTTPNLQNIPIKSLEGKKIRYAFTPDKDWVFIGADYSQIELVVLAHFSQDETLCAAFRSGQDIHTLTAASIFSQPLEAVSTEHRRIAKAINFGVIYGMSAFRLANELRITRKKAQEFIQAYFSRYSAVQQFRQEIIEEAHTNGYVRTIKGRVRPLPQISSNNHQVRSAQERIALNTIIQGSAADIIKQAMLDIDHILTQEGLQGCLVLQVHDELLAESPQNEALKCKTLLIQSMEHAVPLSVPLRVQASIAKSWGDLYE</sequence>
<evidence type="ECO:0000256" key="7">
    <source>
        <dbReference type="ARBA" id="ARBA00022763"/>
    </source>
</evidence>
<dbReference type="PANTHER" id="PTHR10133:SF27">
    <property type="entry name" value="DNA POLYMERASE NU"/>
    <property type="match status" value="1"/>
</dbReference>
<dbReference type="Pfam" id="PF02739">
    <property type="entry name" value="5_3_exonuc_N"/>
    <property type="match status" value="1"/>
</dbReference>
<dbReference type="InterPro" id="IPR012337">
    <property type="entry name" value="RNaseH-like_sf"/>
</dbReference>
<dbReference type="GO" id="GO:0008408">
    <property type="term" value="F:3'-5' exonuclease activity"/>
    <property type="evidence" value="ECO:0007669"/>
    <property type="project" value="InterPro"/>
</dbReference>
<dbReference type="Pfam" id="PF00476">
    <property type="entry name" value="DNA_pol_A"/>
    <property type="match status" value="1"/>
</dbReference>
<dbReference type="InterPro" id="IPR019760">
    <property type="entry name" value="DNA-dir_DNA_pol_A_CS"/>
</dbReference>
<dbReference type="CDD" id="cd08637">
    <property type="entry name" value="DNA_pol_A_pol_I_C"/>
    <property type="match status" value="1"/>
</dbReference>
<dbReference type="CDD" id="cd06139">
    <property type="entry name" value="DNA_polA_I_Ecoli_like_exo"/>
    <property type="match status" value="1"/>
</dbReference>
<feature type="domain" description="3'-5' exonuclease" evidence="14">
    <location>
        <begin position="317"/>
        <end position="503"/>
    </location>
</feature>
<organism evidence="17 18">
    <name type="scientific">Paralvinella palmiformis</name>
    <dbReference type="NCBI Taxonomy" id="53620"/>
    <lineage>
        <taxon>Eukaryota</taxon>
        <taxon>Metazoa</taxon>
        <taxon>Spiralia</taxon>
        <taxon>Lophotrochozoa</taxon>
        <taxon>Annelida</taxon>
        <taxon>Polychaeta</taxon>
        <taxon>Sedentaria</taxon>
        <taxon>Canalipalpata</taxon>
        <taxon>Terebellida</taxon>
        <taxon>Terebelliformia</taxon>
        <taxon>Alvinellidae</taxon>
        <taxon>Paralvinella</taxon>
    </lineage>
</organism>
<keyword evidence="10" id="KW-0239">DNA-directed DNA polymerase</keyword>
<dbReference type="GO" id="GO:0006302">
    <property type="term" value="P:double-strand break repair"/>
    <property type="evidence" value="ECO:0007669"/>
    <property type="project" value="TreeGrafter"/>
</dbReference>
<dbReference type="Gene3D" id="3.30.420.10">
    <property type="entry name" value="Ribonuclease H-like superfamily/Ribonuclease H"/>
    <property type="match status" value="1"/>
</dbReference>
<proteinExistence type="inferred from homology"/>
<dbReference type="NCBIfam" id="TIGR00593">
    <property type="entry name" value="pola"/>
    <property type="match status" value="1"/>
</dbReference>
<keyword evidence="18" id="KW-1185">Reference proteome</keyword>
<evidence type="ECO:0000259" key="15">
    <source>
        <dbReference type="SMART" id="SM00475"/>
    </source>
</evidence>
<comment type="caution">
    <text evidence="17">The sequence shown here is derived from an EMBL/GenBank/DDBJ whole genome shotgun (WGS) entry which is preliminary data.</text>
</comment>
<keyword evidence="12" id="KW-0234">DNA repair</keyword>
<keyword evidence="5" id="KW-0235">DNA replication</keyword>
<dbReference type="GO" id="GO:0008409">
    <property type="term" value="F:5'-3' exonuclease activity"/>
    <property type="evidence" value="ECO:0007669"/>
    <property type="project" value="InterPro"/>
</dbReference>
<dbReference type="Gene3D" id="3.40.50.1010">
    <property type="entry name" value="5'-nuclease"/>
    <property type="match status" value="1"/>
</dbReference>
<dbReference type="SMART" id="SM00482">
    <property type="entry name" value="POLAc"/>
    <property type="match status" value="1"/>
</dbReference>
<keyword evidence="8" id="KW-0378">Hydrolase</keyword>
<reference evidence="17" key="1">
    <citation type="journal article" date="2023" name="Mol. Biol. Evol.">
        <title>Third-Generation Sequencing Reveals the Adaptive Role of the Epigenome in Three Deep-Sea Polychaetes.</title>
        <authorList>
            <person name="Perez M."/>
            <person name="Aroh O."/>
            <person name="Sun Y."/>
            <person name="Lan Y."/>
            <person name="Juniper S.K."/>
            <person name="Young C.R."/>
            <person name="Angers B."/>
            <person name="Qian P.Y."/>
        </authorList>
    </citation>
    <scope>NUCLEOTIDE SEQUENCE</scope>
    <source>
        <strain evidence="17">P08H-3</strain>
    </source>
</reference>
<dbReference type="InterPro" id="IPR018320">
    <property type="entry name" value="DNA_polymerase_1"/>
</dbReference>
<dbReference type="InterPro" id="IPR002421">
    <property type="entry name" value="5-3_exonuclease"/>
</dbReference>
<evidence type="ECO:0000313" key="17">
    <source>
        <dbReference type="EMBL" id="KAK2146766.1"/>
    </source>
</evidence>
<evidence type="ECO:0000256" key="13">
    <source>
        <dbReference type="ARBA" id="ARBA00049244"/>
    </source>
</evidence>
<feature type="domain" description="DNA-directed DNA polymerase family A palm" evidence="16">
    <location>
        <begin position="670"/>
        <end position="876"/>
    </location>
</feature>
<evidence type="ECO:0000259" key="16">
    <source>
        <dbReference type="SMART" id="SM00482"/>
    </source>
</evidence>
<dbReference type="Pfam" id="PF01612">
    <property type="entry name" value="DNA_pol_A_exo1"/>
    <property type="match status" value="1"/>
</dbReference>
<dbReference type="SMART" id="SM00474">
    <property type="entry name" value="35EXOc"/>
    <property type="match status" value="1"/>
</dbReference>
<keyword evidence="9" id="KW-0269">Exonuclease</keyword>
<evidence type="ECO:0000256" key="1">
    <source>
        <dbReference type="ARBA" id="ARBA00007705"/>
    </source>
</evidence>
<dbReference type="NCBIfam" id="NF004397">
    <property type="entry name" value="PRK05755.1"/>
    <property type="match status" value="1"/>
</dbReference>
<evidence type="ECO:0000256" key="11">
    <source>
        <dbReference type="ARBA" id="ARBA00023125"/>
    </source>
</evidence>
<comment type="similarity">
    <text evidence="1">Belongs to the DNA polymerase type-A family.</text>
</comment>
<evidence type="ECO:0000256" key="9">
    <source>
        <dbReference type="ARBA" id="ARBA00022839"/>
    </source>
</evidence>
<dbReference type="FunFam" id="1.10.150.20:FF:000003">
    <property type="entry name" value="DNA polymerase I"/>
    <property type="match status" value="1"/>
</dbReference>
<dbReference type="GO" id="GO:0003677">
    <property type="term" value="F:DNA binding"/>
    <property type="evidence" value="ECO:0007669"/>
    <property type="project" value="UniProtKB-KW"/>
</dbReference>
<evidence type="ECO:0000313" key="18">
    <source>
        <dbReference type="Proteomes" id="UP001208570"/>
    </source>
</evidence>
<dbReference type="GO" id="GO:0003887">
    <property type="term" value="F:DNA-directed DNA polymerase activity"/>
    <property type="evidence" value="ECO:0007669"/>
    <property type="project" value="UniProtKB-KW"/>
</dbReference>
<dbReference type="InterPro" id="IPR029060">
    <property type="entry name" value="PIN-like_dom_sf"/>
</dbReference>
<keyword evidence="7" id="KW-0227">DNA damage</keyword>
<keyword evidence="6" id="KW-0540">Nuclease</keyword>
<dbReference type="PRINTS" id="PR00868">
    <property type="entry name" value="DNAPOLI"/>
</dbReference>
<dbReference type="CDD" id="cd09859">
    <property type="entry name" value="PIN_53EXO"/>
    <property type="match status" value="1"/>
</dbReference>
<dbReference type="FunFam" id="1.20.1060.10:FF:000001">
    <property type="entry name" value="DNA polymerase I"/>
    <property type="match status" value="1"/>
</dbReference>
<keyword evidence="4" id="KW-0548">Nucleotidyltransferase</keyword>
<dbReference type="AlphaFoldDB" id="A0AAD9J659"/>
<dbReference type="InterPro" id="IPR002298">
    <property type="entry name" value="DNA_polymerase_A"/>
</dbReference>
<dbReference type="InterPro" id="IPR002562">
    <property type="entry name" value="3'-5'_exonuclease_dom"/>
</dbReference>
<dbReference type="InterPro" id="IPR001098">
    <property type="entry name" value="DNA-dir_DNA_pol_A_palm_dom"/>
</dbReference>
<dbReference type="FunFam" id="1.10.150.20:FF:000002">
    <property type="entry name" value="DNA polymerase I"/>
    <property type="match status" value="1"/>
</dbReference>
<protein>
    <recommendedName>
        <fullName evidence="2">DNA-directed DNA polymerase</fullName>
        <ecNumber evidence="2">2.7.7.7</ecNumber>
    </recommendedName>
</protein>
<dbReference type="Proteomes" id="UP001208570">
    <property type="component" value="Unassembled WGS sequence"/>
</dbReference>
<feature type="domain" description="5'-3' exonuclease" evidence="15">
    <location>
        <begin position="1"/>
        <end position="261"/>
    </location>
</feature>
<evidence type="ECO:0000256" key="4">
    <source>
        <dbReference type="ARBA" id="ARBA00022695"/>
    </source>
</evidence>
<gene>
    <name evidence="17" type="ORF">LSH36_583g01230</name>
</gene>
<evidence type="ECO:0000256" key="10">
    <source>
        <dbReference type="ARBA" id="ARBA00022932"/>
    </source>
</evidence>
<accession>A0AAD9J659</accession>
<evidence type="ECO:0000256" key="12">
    <source>
        <dbReference type="ARBA" id="ARBA00023204"/>
    </source>
</evidence>
<evidence type="ECO:0000256" key="3">
    <source>
        <dbReference type="ARBA" id="ARBA00022679"/>
    </source>
</evidence>
<name>A0AAD9J659_9ANNE</name>
<dbReference type="SUPFAM" id="SSF53098">
    <property type="entry name" value="Ribonuclease H-like"/>
    <property type="match status" value="1"/>
</dbReference>
<dbReference type="SMART" id="SM00475">
    <property type="entry name" value="53EXOc"/>
    <property type="match status" value="1"/>
</dbReference>
<dbReference type="InterPro" id="IPR043502">
    <property type="entry name" value="DNA/RNA_pol_sf"/>
</dbReference>
<dbReference type="SUPFAM" id="SSF88723">
    <property type="entry name" value="PIN domain-like"/>
    <property type="match status" value="1"/>
</dbReference>
<dbReference type="EC" id="2.7.7.7" evidence="2"/>
<dbReference type="PROSITE" id="PS00447">
    <property type="entry name" value="DNA_POLYMERASE_A"/>
    <property type="match status" value="1"/>
</dbReference>
<evidence type="ECO:0000256" key="2">
    <source>
        <dbReference type="ARBA" id="ARBA00012417"/>
    </source>
</evidence>
<keyword evidence="3" id="KW-0808">Transferase</keyword>
<keyword evidence="11" id="KW-0238">DNA-binding</keyword>
<dbReference type="Gene3D" id="1.10.150.20">
    <property type="entry name" value="5' to 3' exonuclease, C-terminal subdomain"/>
    <property type="match status" value="2"/>
</dbReference>
<comment type="catalytic activity">
    <reaction evidence="13">
        <text>DNA(n) + a 2'-deoxyribonucleoside 5'-triphosphate = DNA(n+1) + diphosphate</text>
        <dbReference type="Rhea" id="RHEA:22508"/>
        <dbReference type="Rhea" id="RHEA-COMP:17339"/>
        <dbReference type="Rhea" id="RHEA-COMP:17340"/>
        <dbReference type="ChEBI" id="CHEBI:33019"/>
        <dbReference type="ChEBI" id="CHEBI:61560"/>
        <dbReference type="ChEBI" id="CHEBI:173112"/>
        <dbReference type="EC" id="2.7.7.7"/>
    </reaction>
</comment>
<evidence type="ECO:0000256" key="5">
    <source>
        <dbReference type="ARBA" id="ARBA00022705"/>
    </source>
</evidence>
<dbReference type="PANTHER" id="PTHR10133">
    <property type="entry name" value="DNA POLYMERASE I"/>
    <property type="match status" value="1"/>
</dbReference>
<evidence type="ECO:0000256" key="8">
    <source>
        <dbReference type="ARBA" id="ARBA00022801"/>
    </source>
</evidence>
<dbReference type="Gene3D" id="1.20.1060.10">
    <property type="entry name" value="Taq DNA Polymerase, Chain T, domain 4"/>
    <property type="match status" value="1"/>
</dbReference>
<dbReference type="InterPro" id="IPR036279">
    <property type="entry name" value="5-3_exonuclease_C_sf"/>
</dbReference>
<dbReference type="Pfam" id="PF01367">
    <property type="entry name" value="5_3_exonuc"/>
    <property type="match status" value="1"/>
</dbReference>
<dbReference type="InterPro" id="IPR036397">
    <property type="entry name" value="RNaseH_sf"/>
</dbReference>
<dbReference type="SMART" id="SM00279">
    <property type="entry name" value="HhH2"/>
    <property type="match status" value="1"/>
</dbReference>
<dbReference type="SUPFAM" id="SSF47807">
    <property type="entry name" value="5' to 3' exonuclease, C-terminal subdomain"/>
    <property type="match status" value="1"/>
</dbReference>